<dbReference type="AlphaFoldDB" id="J9FVY9"/>
<evidence type="ECO:0000313" key="1">
    <source>
        <dbReference type="EMBL" id="EJW99151.1"/>
    </source>
</evidence>
<sequence length="39" mass="4738">MLFQRRHNASLLLNNFTQLIKRGQQSLSSEVFLLYYMYI</sequence>
<reference evidence="1" key="1">
    <citation type="journal article" date="2012" name="PLoS ONE">
        <title>Gene sets for utilization of primary and secondary nutrition supplies in the distal gut of endangered iberian lynx.</title>
        <authorList>
            <person name="Alcaide M."/>
            <person name="Messina E."/>
            <person name="Richter M."/>
            <person name="Bargiela R."/>
            <person name="Peplies J."/>
            <person name="Huws S.A."/>
            <person name="Newbold C.J."/>
            <person name="Golyshin P.N."/>
            <person name="Simon M.A."/>
            <person name="Lopez G."/>
            <person name="Yakimov M.M."/>
            <person name="Ferrer M."/>
        </authorList>
    </citation>
    <scope>NUCLEOTIDE SEQUENCE</scope>
</reference>
<accession>J9FVY9</accession>
<name>J9FVY9_9ZZZZ</name>
<gene>
    <name evidence="1" type="ORF">EVA_12743</name>
</gene>
<comment type="caution">
    <text evidence="1">The sequence shown here is derived from an EMBL/GenBank/DDBJ whole genome shotgun (WGS) entry which is preliminary data.</text>
</comment>
<proteinExistence type="predicted"/>
<organism evidence="1">
    <name type="scientific">gut metagenome</name>
    <dbReference type="NCBI Taxonomy" id="749906"/>
    <lineage>
        <taxon>unclassified sequences</taxon>
        <taxon>metagenomes</taxon>
        <taxon>organismal metagenomes</taxon>
    </lineage>
</organism>
<dbReference type="EMBL" id="AMCI01003950">
    <property type="protein sequence ID" value="EJW99151.1"/>
    <property type="molecule type" value="Genomic_DNA"/>
</dbReference>
<protein>
    <submittedName>
        <fullName evidence="1">Uncharacterized protein</fullName>
    </submittedName>
</protein>